<comment type="caution">
    <text evidence="2">The sequence shown here is derived from an EMBL/GenBank/DDBJ whole genome shotgun (WGS) entry which is preliminary data.</text>
</comment>
<evidence type="ECO:0000259" key="1">
    <source>
        <dbReference type="Pfam" id="PF00144"/>
    </source>
</evidence>
<feature type="domain" description="Beta-lactamase-related" evidence="1">
    <location>
        <begin position="10"/>
        <end position="254"/>
    </location>
</feature>
<evidence type="ECO:0000313" key="2">
    <source>
        <dbReference type="EMBL" id="GEM48337.1"/>
    </source>
</evidence>
<dbReference type="SUPFAM" id="SSF56601">
    <property type="entry name" value="beta-lactamase/transpeptidase-like"/>
    <property type="match status" value="1"/>
</dbReference>
<dbReference type="InterPro" id="IPR050789">
    <property type="entry name" value="Diverse_Enzym_Activities"/>
</dbReference>
<dbReference type="EMBL" id="BJXB01000020">
    <property type="protein sequence ID" value="GEM48337.1"/>
    <property type="molecule type" value="Genomic_DNA"/>
</dbReference>
<sequence length="279" mass="31056">MHEQYLQGDAGTAREVQSVTKSILALLYGVALDRGVLSGLQVPVLDFFPEHQSLVKDSRWERVTLQHLFTMTGGLPSELTDEVYDEAWFTHQDPVRFALEQKLLEEPGERFHYSNAGFHLLGEVLSRAVGMPLQDFAGQVLFVPLGISFSRWEEDAGGRAFGSGGLHLTAPALHRVGQLVLQNGQWEGQQIVPADWLAQITQPVVPGYEWMEGLPWYGMGWWLTTELGQRAWYATGFGGQYLALFPDLEVVVSITGDVSPHPSHRQVITEQLLPPLLPG</sequence>
<dbReference type="PANTHER" id="PTHR43283">
    <property type="entry name" value="BETA-LACTAMASE-RELATED"/>
    <property type="match status" value="1"/>
</dbReference>
<dbReference type="AlphaFoldDB" id="A0A511N773"/>
<name>A0A511N773_DEIC1</name>
<protein>
    <recommendedName>
        <fullName evidence="1">Beta-lactamase-related domain-containing protein</fullName>
    </recommendedName>
</protein>
<organism evidence="2 3">
    <name type="scientific">Deinococcus cellulosilyticus (strain DSM 18568 / NBRC 106333 / KACC 11606 / 5516J-15)</name>
    <dbReference type="NCBI Taxonomy" id="1223518"/>
    <lineage>
        <taxon>Bacteria</taxon>
        <taxon>Thermotogati</taxon>
        <taxon>Deinococcota</taxon>
        <taxon>Deinococci</taxon>
        <taxon>Deinococcales</taxon>
        <taxon>Deinococcaceae</taxon>
        <taxon>Deinococcus</taxon>
    </lineage>
</organism>
<keyword evidence="3" id="KW-1185">Reference proteome</keyword>
<reference evidence="2 3" key="1">
    <citation type="submission" date="2019-07" db="EMBL/GenBank/DDBJ databases">
        <title>Whole genome shotgun sequence of Deinococcus cellulosilyticus NBRC 106333.</title>
        <authorList>
            <person name="Hosoyama A."/>
            <person name="Uohara A."/>
            <person name="Ohji S."/>
            <person name="Ichikawa N."/>
        </authorList>
    </citation>
    <scope>NUCLEOTIDE SEQUENCE [LARGE SCALE GENOMIC DNA]</scope>
    <source>
        <strain evidence="2 3">NBRC 106333</strain>
    </source>
</reference>
<dbReference type="PANTHER" id="PTHR43283:SF7">
    <property type="entry name" value="BETA-LACTAMASE-RELATED DOMAIN-CONTAINING PROTEIN"/>
    <property type="match status" value="1"/>
</dbReference>
<gene>
    <name evidence="2" type="ORF">DC3_39720</name>
</gene>
<accession>A0A511N773</accession>
<dbReference type="InterPro" id="IPR001466">
    <property type="entry name" value="Beta-lactam-related"/>
</dbReference>
<evidence type="ECO:0000313" key="3">
    <source>
        <dbReference type="Proteomes" id="UP000321306"/>
    </source>
</evidence>
<dbReference type="Pfam" id="PF00144">
    <property type="entry name" value="Beta-lactamase"/>
    <property type="match status" value="1"/>
</dbReference>
<proteinExistence type="predicted"/>
<dbReference type="InterPro" id="IPR012338">
    <property type="entry name" value="Beta-lactam/transpept-like"/>
</dbReference>
<dbReference type="Proteomes" id="UP000321306">
    <property type="component" value="Unassembled WGS sequence"/>
</dbReference>
<dbReference type="Gene3D" id="3.40.710.10">
    <property type="entry name" value="DD-peptidase/beta-lactamase superfamily"/>
    <property type="match status" value="1"/>
</dbReference>